<dbReference type="PROSITE" id="PS51354">
    <property type="entry name" value="GLUTAREDOXIN_2"/>
    <property type="match status" value="1"/>
</dbReference>
<dbReference type="EMBL" id="HBIW01017256">
    <property type="protein sequence ID" value="CAE0699443.1"/>
    <property type="molecule type" value="Transcribed_RNA"/>
</dbReference>
<dbReference type="Pfam" id="PF13409">
    <property type="entry name" value="GST_N_2"/>
    <property type="match status" value="1"/>
</dbReference>
<dbReference type="Gene3D" id="3.40.30.10">
    <property type="entry name" value="Glutaredoxin"/>
    <property type="match status" value="1"/>
</dbReference>
<dbReference type="Gene3D" id="1.20.1050.10">
    <property type="match status" value="1"/>
</dbReference>
<evidence type="ECO:0000313" key="2">
    <source>
        <dbReference type="EMBL" id="CAE0699443.1"/>
    </source>
</evidence>
<dbReference type="InterPro" id="IPR004045">
    <property type="entry name" value="Glutathione_S-Trfase_N"/>
</dbReference>
<protein>
    <recommendedName>
        <fullName evidence="1">GST N-terminal domain-containing protein</fullName>
    </recommendedName>
</protein>
<feature type="domain" description="GST N-terminal" evidence="1">
    <location>
        <begin position="67"/>
        <end position="148"/>
    </location>
</feature>
<reference evidence="3" key="2">
    <citation type="submission" date="2021-11" db="EMBL/GenBank/DDBJ databases">
        <authorList>
            <consortium name="Genoscope - CEA"/>
            <person name="William W."/>
        </authorList>
    </citation>
    <scope>NUCLEOTIDE SEQUENCE</scope>
</reference>
<sequence>MRRLVTAVQLGMAASLSAQRAQLLDKLKATPAGASISQEFALRAEGKGSPHRASLKRIFDEQKPTRVTFYRDSAAWCPYCQKLWMLLEEKQINYDVQLINMRSYGEKPQSFTSKVPGGFLPALELDGQMWTESLDIMAMLDDTFPEVPTLPPRDSDEFQRARALLQLERKLFRVWCDYVFRGGWGSKRQFESCLDEVDGALAKTSGPWFLESEGPGIVDLQYVSHVERMAASVAYWKGDTLRGGRWKHIDAWFEAFEQRPSYSASRSDWYTHANDIPPQYGNGVDDGSKEQQTIRRALDGGDAAWRLPLPPLSSSDAPSDKLQPGWGAFEQDAPYEAAYHVLENLENVARFAARGAGKEGGWSFMRPDRARLADPYAKPAEGVVLEKVQEALLVIGACLVGDCDTSVDVSSLKALDESMRNDIRASLAYVRDRVGVPRDMSYPAARCLRGALNWLRDALA</sequence>
<keyword evidence="4" id="KW-1185">Reference proteome</keyword>
<evidence type="ECO:0000259" key="1">
    <source>
        <dbReference type="PROSITE" id="PS50404"/>
    </source>
</evidence>
<gene>
    <name evidence="2" type="ORF">PCAL00307_LOCUS14879</name>
    <name evidence="3" type="ORF">PECAL_5P18650</name>
</gene>
<evidence type="ECO:0000313" key="4">
    <source>
        <dbReference type="Proteomes" id="UP000789595"/>
    </source>
</evidence>
<proteinExistence type="predicted"/>
<dbReference type="CDD" id="cd00570">
    <property type="entry name" value="GST_N_family"/>
    <property type="match status" value="1"/>
</dbReference>
<evidence type="ECO:0000313" key="3">
    <source>
        <dbReference type="EMBL" id="CAH0377304.1"/>
    </source>
</evidence>
<dbReference type="PANTHER" id="PTHR43968">
    <property type="match status" value="1"/>
</dbReference>
<dbReference type="OrthoDB" id="4951845at2759"/>
<name>A0A7S3ZZT1_9STRA</name>
<dbReference type="AlphaFoldDB" id="A0A7S3ZZT1"/>
<dbReference type="PROSITE" id="PS50404">
    <property type="entry name" value="GST_NTER"/>
    <property type="match status" value="1"/>
</dbReference>
<dbReference type="EMBL" id="CAKKNE010000005">
    <property type="protein sequence ID" value="CAH0377304.1"/>
    <property type="molecule type" value="Genomic_DNA"/>
</dbReference>
<dbReference type="Proteomes" id="UP000789595">
    <property type="component" value="Unassembled WGS sequence"/>
</dbReference>
<accession>A0A7S3ZZT1</accession>
<organism evidence="2">
    <name type="scientific">Pelagomonas calceolata</name>
    <dbReference type="NCBI Taxonomy" id="35677"/>
    <lineage>
        <taxon>Eukaryota</taxon>
        <taxon>Sar</taxon>
        <taxon>Stramenopiles</taxon>
        <taxon>Ochrophyta</taxon>
        <taxon>Pelagophyceae</taxon>
        <taxon>Pelagomonadales</taxon>
        <taxon>Pelagomonadaceae</taxon>
        <taxon>Pelagomonas</taxon>
    </lineage>
</organism>
<dbReference type="GO" id="GO:0005737">
    <property type="term" value="C:cytoplasm"/>
    <property type="evidence" value="ECO:0007669"/>
    <property type="project" value="TreeGrafter"/>
</dbReference>
<dbReference type="PANTHER" id="PTHR43968:SF14">
    <property type="entry name" value="GLUTATHIONE S-TRANSFERASE"/>
    <property type="match status" value="1"/>
</dbReference>
<dbReference type="SUPFAM" id="SSF52833">
    <property type="entry name" value="Thioredoxin-like"/>
    <property type="match status" value="1"/>
</dbReference>
<dbReference type="InterPro" id="IPR050983">
    <property type="entry name" value="GST_Omega/HSP26"/>
</dbReference>
<dbReference type="InterPro" id="IPR036282">
    <property type="entry name" value="Glutathione-S-Trfase_C_sf"/>
</dbReference>
<dbReference type="SUPFAM" id="SSF47616">
    <property type="entry name" value="GST C-terminal domain-like"/>
    <property type="match status" value="1"/>
</dbReference>
<reference evidence="2" key="1">
    <citation type="submission" date="2021-01" db="EMBL/GenBank/DDBJ databases">
        <authorList>
            <person name="Corre E."/>
            <person name="Pelletier E."/>
            <person name="Niang G."/>
            <person name="Scheremetjew M."/>
            <person name="Finn R."/>
            <person name="Kale V."/>
            <person name="Holt S."/>
            <person name="Cochrane G."/>
            <person name="Meng A."/>
            <person name="Brown T."/>
            <person name="Cohen L."/>
        </authorList>
    </citation>
    <scope>NUCLEOTIDE SEQUENCE</scope>
    <source>
        <strain evidence="2">CCMP1756</strain>
    </source>
</reference>
<dbReference type="InterPro" id="IPR036249">
    <property type="entry name" value="Thioredoxin-like_sf"/>
</dbReference>